<organism evidence="1 2">
    <name type="scientific">Advenella kashmirensis</name>
    <dbReference type="NCBI Taxonomy" id="310575"/>
    <lineage>
        <taxon>Bacteria</taxon>
        <taxon>Pseudomonadati</taxon>
        <taxon>Pseudomonadota</taxon>
        <taxon>Betaproteobacteria</taxon>
        <taxon>Burkholderiales</taxon>
        <taxon>Alcaligenaceae</taxon>
    </lineage>
</organism>
<dbReference type="Proteomes" id="UP000264036">
    <property type="component" value="Unassembled WGS sequence"/>
</dbReference>
<dbReference type="EMBL" id="DOEK01000035">
    <property type="protein sequence ID" value="HBP31057.1"/>
    <property type="molecule type" value="Genomic_DNA"/>
</dbReference>
<sequence length="81" mass="9002">MSVQTFSRCAVVLSLAVFIAGCGGGANKKPVAADRHNDCKWHRSSCLYEGSYEPGERDYAEQEAKRLNEAQSIRLVHSSWQ</sequence>
<name>A0A356LJA6_9BURK</name>
<reference evidence="1 2" key="1">
    <citation type="journal article" date="2018" name="Nat. Biotechnol.">
        <title>A standardized bacterial taxonomy based on genome phylogeny substantially revises the tree of life.</title>
        <authorList>
            <person name="Parks D.H."/>
            <person name="Chuvochina M."/>
            <person name="Waite D.W."/>
            <person name="Rinke C."/>
            <person name="Skarshewski A."/>
            <person name="Chaumeil P.A."/>
            <person name="Hugenholtz P."/>
        </authorList>
    </citation>
    <scope>NUCLEOTIDE SEQUENCE [LARGE SCALE GENOMIC DNA]</scope>
    <source>
        <strain evidence="1">UBA10707</strain>
    </source>
</reference>
<dbReference type="AlphaFoldDB" id="A0A356LJA6"/>
<gene>
    <name evidence="1" type="ORF">DD666_16805</name>
</gene>
<evidence type="ECO:0000313" key="1">
    <source>
        <dbReference type="EMBL" id="HBP31057.1"/>
    </source>
</evidence>
<accession>A0A356LJA6</accession>
<protein>
    <submittedName>
        <fullName evidence="1">Uncharacterized protein</fullName>
    </submittedName>
</protein>
<evidence type="ECO:0000313" key="2">
    <source>
        <dbReference type="Proteomes" id="UP000264036"/>
    </source>
</evidence>
<comment type="caution">
    <text evidence="1">The sequence shown here is derived from an EMBL/GenBank/DDBJ whole genome shotgun (WGS) entry which is preliminary data.</text>
</comment>
<proteinExistence type="predicted"/>